<dbReference type="NCBIfam" id="NF000595">
    <property type="entry name" value="PRK00015.1-3"/>
    <property type="match status" value="1"/>
</dbReference>
<dbReference type="EMBL" id="UPPP01000057">
    <property type="protein sequence ID" value="VBB05634.1"/>
    <property type="molecule type" value="Genomic_DNA"/>
</dbReference>
<keyword evidence="10 14" id="KW-0479">Metal-binding</keyword>
<evidence type="ECO:0000256" key="12">
    <source>
        <dbReference type="ARBA" id="ARBA00022801"/>
    </source>
</evidence>
<evidence type="ECO:0000256" key="8">
    <source>
        <dbReference type="ARBA" id="ARBA00022490"/>
    </source>
</evidence>
<dbReference type="CDD" id="cd07182">
    <property type="entry name" value="RNase_HII_bacteria_HII_like"/>
    <property type="match status" value="1"/>
</dbReference>
<sequence length="260" mass="28964">MNTDSMTVAQITRLLNSDSIAPQLLQALKKDTRRMVVRLLQQWEQRRLKAAKERERVKKLYAYESSLKAQGCQFIAGVDEAGRGPLAGPVVIAAVILPYECHFPLLNDSKKLLPSQRETLYTLIMEKAVAVSYQIIENELIDQINIYQATIQGMYRAIAALSPTADSALIDAVPLSDLLVPSLSIVGGDAKSASIAAASIIAKVERDRIMDKLHTDFPMYGFCRNKGYGTPEHLEALRNYGPCPFHRRTFEPVKSWGKQS</sequence>
<feature type="binding site" evidence="14 15">
    <location>
        <position position="79"/>
    </location>
    <ligand>
        <name>a divalent metal cation</name>
        <dbReference type="ChEBI" id="CHEBI:60240"/>
    </ligand>
</feature>
<dbReference type="NCBIfam" id="NF000594">
    <property type="entry name" value="PRK00015.1-1"/>
    <property type="match status" value="1"/>
</dbReference>
<reference evidence="18 19" key="1">
    <citation type="submission" date="2018-06" db="EMBL/GenBank/DDBJ databases">
        <authorList>
            <person name="Strepis N."/>
        </authorList>
    </citation>
    <scope>NUCLEOTIDE SEQUENCE [LARGE SCALE GENOMIC DNA]</scope>
    <source>
        <strain evidence="18">LUCI</strain>
    </source>
</reference>
<keyword evidence="8 14" id="KW-0963">Cytoplasm</keyword>
<dbReference type="HAMAP" id="MF_00052_B">
    <property type="entry name" value="RNase_HII_B"/>
    <property type="match status" value="1"/>
</dbReference>
<dbReference type="SUPFAM" id="SSF53098">
    <property type="entry name" value="Ribonuclease H-like"/>
    <property type="match status" value="1"/>
</dbReference>
<comment type="similarity">
    <text evidence="5 14 16">Belongs to the RNase HII family.</text>
</comment>
<dbReference type="RefSeq" id="WP_122626614.1">
    <property type="nucleotide sequence ID" value="NZ_UPPP01000057.1"/>
</dbReference>
<evidence type="ECO:0000256" key="11">
    <source>
        <dbReference type="ARBA" id="ARBA00022759"/>
    </source>
</evidence>
<dbReference type="InterPro" id="IPR012337">
    <property type="entry name" value="RNaseH-like_sf"/>
</dbReference>
<evidence type="ECO:0000256" key="1">
    <source>
        <dbReference type="ARBA" id="ARBA00000077"/>
    </source>
</evidence>
<dbReference type="InterPro" id="IPR024567">
    <property type="entry name" value="RNase_HII/HIII_dom"/>
</dbReference>
<dbReference type="InterPro" id="IPR001352">
    <property type="entry name" value="RNase_HII/HIII"/>
</dbReference>
<feature type="binding site" evidence="14 15">
    <location>
        <position position="80"/>
    </location>
    <ligand>
        <name>a divalent metal cation</name>
        <dbReference type="ChEBI" id="CHEBI:60240"/>
    </ligand>
</feature>
<name>A0A498R2E4_9FIRM</name>
<keyword evidence="11 14" id="KW-0255">Endonuclease</keyword>
<dbReference type="FunFam" id="3.30.420.10:FF:000006">
    <property type="entry name" value="Ribonuclease HII"/>
    <property type="match status" value="1"/>
</dbReference>
<dbReference type="GO" id="GO:0004523">
    <property type="term" value="F:RNA-DNA hybrid ribonuclease activity"/>
    <property type="evidence" value="ECO:0007669"/>
    <property type="project" value="UniProtKB-UniRule"/>
</dbReference>
<evidence type="ECO:0000256" key="15">
    <source>
        <dbReference type="PROSITE-ProRule" id="PRU01319"/>
    </source>
</evidence>
<evidence type="ECO:0000256" key="14">
    <source>
        <dbReference type="HAMAP-Rule" id="MF_00052"/>
    </source>
</evidence>
<protein>
    <recommendedName>
        <fullName evidence="7 14">Ribonuclease HII</fullName>
        <shortName evidence="14">RNase HII</shortName>
        <ecNumber evidence="6 14">3.1.26.4</ecNumber>
    </recommendedName>
</protein>
<dbReference type="GO" id="GO:0006298">
    <property type="term" value="P:mismatch repair"/>
    <property type="evidence" value="ECO:0007669"/>
    <property type="project" value="TreeGrafter"/>
</dbReference>
<dbReference type="PANTHER" id="PTHR10954:SF18">
    <property type="entry name" value="RIBONUCLEASE HII"/>
    <property type="match status" value="1"/>
</dbReference>
<dbReference type="PANTHER" id="PTHR10954">
    <property type="entry name" value="RIBONUCLEASE H2 SUBUNIT A"/>
    <property type="match status" value="1"/>
</dbReference>
<dbReference type="GO" id="GO:0005737">
    <property type="term" value="C:cytoplasm"/>
    <property type="evidence" value="ECO:0007669"/>
    <property type="project" value="UniProtKB-SubCell"/>
</dbReference>
<evidence type="ECO:0000256" key="7">
    <source>
        <dbReference type="ARBA" id="ARBA00019179"/>
    </source>
</evidence>
<evidence type="ECO:0000256" key="4">
    <source>
        <dbReference type="ARBA" id="ARBA00004496"/>
    </source>
</evidence>
<dbReference type="GO" id="GO:0043137">
    <property type="term" value="P:DNA replication, removal of RNA primer"/>
    <property type="evidence" value="ECO:0007669"/>
    <property type="project" value="TreeGrafter"/>
</dbReference>
<organism evidence="18 19">
    <name type="scientific">Lucifera butyrica</name>
    <dbReference type="NCBI Taxonomy" id="1351585"/>
    <lineage>
        <taxon>Bacteria</taxon>
        <taxon>Bacillati</taxon>
        <taxon>Bacillota</taxon>
        <taxon>Negativicutes</taxon>
        <taxon>Veillonellales</taxon>
        <taxon>Veillonellaceae</taxon>
        <taxon>Lucifera</taxon>
    </lineage>
</organism>
<evidence type="ECO:0000313" key="19">
    <source>
        <dbReference type="Proteomes" id="UP000277811"/>
    </source>
</evidence>
<dbReference type="Pfam" id="PF01351">
    <property type="entry name" value="RNase_HII"/>
    <property type="match status" value="1"/>
</dbReference>
<evidence type="ECO:0000259" key="17">
    <source>
        <dbReference type="PROSITE" id="PS51975"/>
    </source>
</evidence>
<dbReference type="GO" id="GO:0032299">
    <property type="term" value="C:ribonuclease H2 complex"/>
    <property type="evidence" value="ECO:0007669"/>
    <property type="project" value="TreeGrafter"/>
</dbReference>
<gene>
    <name evidence="14" type="primary">rnhB</name>
    <name evidence="18" type="ORF">LUCI_0844</name>
</gene>
<proteinExistence type="inferred from homology"/>
<dbReference type="GO" id="GO:0003723">
    <property type="term" value="F:RNA binding"/>
    <property type="evidence" value="ECO:0007669"/>
    <property type="project" value="UniProtKB-UniRule"/>
</dbReference>
<dbReference type="InterPro" id="IPR022898">
    <property type="entry name" value="RNase_HII"/>
</dbReference>
<dbReference type="Gene3D" id="3.30.420.10">
    <property type="entry name" value="Ribonuclease H-like superfamily/Ribonuclease H"/>
    <property type="match status" value="1"/>
</dbReference>
<comment type="cofactor">
    <cofactor evidence="14 15">
        <name>Mn(2+)</name>
        <dbReference type="ChEBI" id="CHEBI:29035"/>
    </cofactor>
    <cofactor evidence="14 15">
        <name>Mg(2+)</name>
        <dbReference type="ChEBI" id="CHEBI:18420"/>
    </cofactor>
    <text evidence="14 15">Manganese or magnesium. Binds 1 divalent metal ion per monomer in the absence of substrate. May bind a second metal ion after substrate binding.</text>
</comment>
<dbReference type="GO" id="GO:0030145">
    <property type="term" value="F:manganese ion binding"/>
    <property type="evidence" value="ECO:0007669"/>
    <property type="project" value="UniProtKB-UniRule"/>
</dbReference>
<comment type="function">
    <text evidence="3 14 16">Endonuclease that specifically degrades the RNA of RNA-DNA hybrids.</text>
</comment>
<evidence type="ECO:0000256" key="16">
    <source>
        <dbReference type="RuleBase" id="RU003515"/>
    </source>
</evidence>
<evidence type="ECO:0000256" key="10">
    <source>
        <dbReference type="ARBA" id="ARBA00022723"/>
    </source>
</evidence>
<evidence type="ECO:0000313" key="18">
    <source>
        <dbReference type="EMBL" id="VBB05634.1"/>
    </source>
</evidence>
<dbReference type="InterPro" id="IPR036397">
    <property type="entry name" value="RNaseH_sf"/>
</dbReference>
<dbReference type="AlphaFoldDB" id="A0A498R2E4"/>
<comment type="subcellular location">
    <subcellularLocation>
        <location evidence="4 14">Cytoplasm</location>
    </subcellularLocation>
</comment>
<accession>A0A498R2E4</accession>
<comment type="catalytic activity">
    <reaction evidence="1 14 15 16">
        <text>Endonucleolytic cleavage to 5'-phosphomonoester.</text>
        <dbReference type="EC" id="3.1.26.4"/>
    </reaction>
</comment>
<evidence type="ECO:0000256" key="6">
    <source>
        <dbReference type="ARBA" id="ARBA00012180"/>
    </source>
</evidence>
<keyword evidence="19" id="KW-1185">Reference proteome</keyword>
<evidence type="ECO:0000256" key="13">
    <source>
        <dbReference type="ARBA" id="ARBA00023211"/>
    </source>
</evidence>
<evidence type="ECO:0000256" key="5">
    <source>
        <dbReference type="ARBA" id="ARBA00007383"/>
    </source>
</evidence>
<evidence type="ECO:0000256" key="9">
    <source>
        <dbReference type="ARBA" id="ARBA00022722"/>
    </source>
</evidence>
<evidence type="ECO:0000256" key="2">
    <source>
        <dbReference type="ARBA" id="ARBA00001946"/>
    </source>
</evidence>
<evidence type="ECO:0000256" key="3">
    <source>
        <dbReference type="ARBA" id="ARBA00004065"/>
    </source>
</evidence>
<keyword evidence="13 14" id="KW-0464">Manganese</keyword>
<keyword evidence="12 14" id="KW-0378">Hydrolase</keyword>
<dbReference type="Proteomes" id="UP000277811">
    <property type="component" value="Unassembled WGS sequence"/>
</dbReference>
<keyword evidence="9 14" id="KW-0540">Nuclease</keyword>
<dbReference type="OrthoDB" id="9803420at2"/>
<feature type="binding site" evidence="14 15">
    <location>
        <position position="171"/>
    </location>
    <ligand>
        <name>a divalent metal cation</name>
        <dbReference type="ChEBI" id="CHEBI:60240"/>
    </ligand>
</feature>
<dbReference type="EC" id="3.1.26.4" evidence="6 14"/>
<dbReference type="PROSITE" id="PS51975">
    <property type="entry name" value="RNASE_H_2"/>
    <property type="match status" value="1"/>
</dbReference>
<comment type="cofactor">
    <cofactor evidence="2">
        <name>Mg(2+)</name>
        <dbReference type="ChEBI" id="CHEBI:18420"/>
    </cofactor>
</comment>
<feature type="domain" description="RNase H type-2" evidence="17">
    <location>
        <begin position="73"/>
        <end position="260"/>
    </location>
</feature>